<reference evidence="2" key="2">
    <citation type="journal article" date="2021" name="Microbiome">
        <title>Successional dynamics and alternative stable states in a saline activated sludge microbial community over 9 years.</title>
        <authorList>
            <person name="Wang Y."/>
            <person name="Ye J."/>
            <person name="Ju F."/>
            <person name="Liu L."/>
            <person name="Boyd J.A."/>
            <person name="Deng Y."/>
            <person name="Parks D.H."/>
            <person name="Jiang X."/>
            <person name="Yin X."/>
            <person name="Woodcroft B.J."/>
            <person name="Tyson G.W."/>
            <person name="Hugenholtz P."/>
            <person name="Polz M.F."/>
            <person name="Zhang T."/>
        </authorList>
    </citation>
    <scope>NUCLEOTIDE SEQUENCE</scope>
    <source>
        <strain evidence="2">HKST-UBA03</strain>
    </source>
</reference>
<dbReference type="EMBL" id="JAGQKZ010000075">
    <property type="protein sequence ID" value="MCA9392540.1"/>
    <property type="molecule type" value="Genomic_DNA"/>
</dbReference>
<evidence type="ECO:0000259" key="1">
    <source>
        <dbReference type="Pfam" id="PF01832"/>
    </source>
</evidence>
<reference evidence="2" key="1">
    <citation type="submission" date="2020-04" db="EMBL/GenBank/DDBJ databases">
        <authorList>
            <person name="Zhang T."/>
        </authorList>
    </citation>
    <scope>NUCLEOTIDE SEQUENCE</scope>
    <source>
        <strain evidence="2">HKST-UBA03</strain>
    </source>
</reference>
<dbReference type="AlphaFoldDB" id="A0A955LL89"/>
<comment type="caution">
    <text evidence="2">The sequence shown here is derived from an EMBL/GenBank/DDBJ whole genome shotgun (WGS) entry which is preliminary data.</text>
</comment>
<evidence type="ECO:0000313" key="2">
    <source>
        <dbReference type="EMBL" id="MCA9392540.1"/>
    </source>
</evidence>
<dbReference type="Pfam" id="PF01832">
    <property type="entry name" value="Glucosaminidase"/>
    <property type="match status" value="1"/>
</dbReference>
<evidence type="ECO:0000313" key="3">
    <source>
        <dbReference type="Proteomes" id="UP000751518"/>
    </source>
</evidence>
<dbReference type="InterPro" id="IPR002901">
    <property type="entry name" value="MGlyc_endo_b_GlcNAc-like_dom"/>
</dbReference>
<feature type="domain" description="Mannosyl-glycoprotein endo-beta-N-acetylglucosamidase-like" evidence="1">
    <location>
        <begin position="109"/>
        <end position="201"/>
    </location>
</feature>
<dbReference type="GO" id="GO:0004040">
    <property type="term" value="F:amidase activity"/>
    <property type="evidence" value="ECO:0007669"/>
    <property type="project" value="InterPro"/>
</dbReference>
<protein>
    <submittedName>
        <fullName evidence="2">Glucosaminidase domain-containing protein</fullName>
    </submittedName>
</protein>
<gene>
    <name evidence="2" type="ORF">KC614_05090</name>
</gene>
<sequence length="203" mass="22759">MAKLDDPPLWRNKVRSIRLAKSIVRNSIWIALGFVLCGLILRSSRPVNIHYEKPEITEQQTTTPPAGFIGPIQPPYCPVVEDPAIVRLRAYFEITNPSMVKYAGYLVYQSRHYGVDPYLVVAIGVLESGNFRSSLCSYGNCWGINSSSGYVQFGSMYEGIDHATKLLASSRYAGKTIEQIGPIYAEDATWSWKVRAIYEEVAE</sequence>
<dbReference type="Proteomes" id="UP000751518">
    <property type="component" value="Unassembled WGS sequence"/>
</dbReference>
<name>A0A955LL89_UNCKA</name>
<proteinExistence type="predicted"/>
<accession>A0A955LL89</accession>
<organism evidence="2 3">
    <name type="scientific">candidate division WWE3 bacterium</name>
    <dbReference type="NCBI Taxonomy" id="2053526"/>
    <lineage>
        <taxon>Bacteria</taxon>
        <taxon>Katanobacteria</taxon>
    </lineage>
</organism>